<keyword evidence="2" id="KW-1185">Reference proteome</keyword>
<dbReference type="SUPFAM" id="SSF57783">
    <property type="entry name" value="Zinc beta-ribbon"/>
    <property type="match status" value="1"/>
</dbReference>
<protein>
    <recommendedName>
        <fullName evidence="3">Toprim domain-containing protein</fullName>
    </recommendedName>
</protein>
<organism evidence="1 2">
    <name type="scientific">Luteolibacter flavescens</name>
    <dbReference type="NCBI Taxonomy" id="1859460"/>
    <lineage>
        <taxon>Bacteria</taxon>
        <taxon>Pseudomonadati</taxon>
        <taxon>Verrucomicrobiota</taxon>
        <taxon>Verrucomicrobiia</taxon>
        <taxon>Verrucomicrobiales</taxon>
        <taxon>Verrucomicrobiaceae</taxon>
        <taxon>Luteolibacter</taxon>
    </lineage>
</organism>
<dbReference type="Gene3D" id="3.40.1360.10">
    <property type="match status" value="1"/>
</dbReference>
<evidence type="ECO:0000313" key="1">
    <source>
        <dbReference type="EMBL" id="MCW1883817.1"/>
    </source>
</evidence>
<sequence>MMLSPFRDERTPSLSIFDNGTSWKDWGTGEGGDVVEFVRLSLGGYREAREWFAERLGTDLCHHGGVKAHSRLAKAPLSPPRRIEWPAELVTGTEATWEAFARQRGYSPSSVSVAVKAGLLRFIRVDGRACFVVTDATRRNGEMRRCDRSMFNGYPGCKPTKAFRLKGVSKAWPVGCDLLRGQPQATSVLLCEGATDLLTAFDLYCKYKRAGGSTSWVPLGILGAGCKQLSLDAADIIRTRRVRIVFDSDKAGNGGAAHWRNMLLPLGCTVQTVNSLPAGRDLTDVAGQIKPEGLFA</sequence>
<dbReference type="Proteomes" id="UP001207930">
    <property type="component" value="Unassembled WGS sequence"/>
</dbReference>
<comment type="caution">
    <text evidence="1">The sequence shown here is derived from an EMBL/GenBank/DDBJ whole genome shotgun (WGS) entry which is preliminary data.</text>
</comment>
<evidence type="ECO:0008006" key="3">
    <source>
        <dbReference type="Google" id="ProtNLM"/>
    </source>
</evidence>
<gene>
    <name evidence="1" type="ORF">OKA04_03695</name>
</gene>
<dbReference type="RefSeq" id="WP_264499779.1">
    <property type="nucleotide sequence ID" value="NZ_JAPDDS010000002.1"/>
</dbReference>
<reference evidence="1 2" key="1">
    <citation type="submission" date="2022-10" db="EMBL/GenBank/DDBJ databases">
        <title>Luteolibacter flavescens strain MCCC 1K03193, whole genome shotgun sequencing project.</title>
        <authorList>
            <person name="Zhao G."/>
            <person name="Shen L."/>
        </authorList>
    </citation>
    <scope>NUCLEOTIDE SEQUENCE [LARGE SCALE GENOMIC DNA]</scope>
    <source>
        <strain evidence="1 2">MCCC 1K03193</strain>
    </source>
</reference>
<dbReference type="InterPro" id="IPR036977">
    <property type="entry name" value="DNA_primase_Znf_CHC2"/>
</dbReference>
<dbReference type="Gene3D" id="3.90.580.10">
    <property type="entry name" value="Zinc finger, CHC2-type domain"/>
    <property type="match status" value="1"/>
</dbReference>
<proteinExistence type="predicted"/>
<accession>A0ABT3FJS7</accession>
<dbReference type="EMBL" id="JAPDDS010000002">
    <property type="protein sequence ID" value="MCW1883817.1"/>
    <property type="molecule type" value="Genomic_DNA"/>
</dbReference>
<name>A0ABT3FJS7_9BACT</name>
<evidence type="ECO:0000313" key="2">
    <source>
        <dbReference type="Proteomes" id="UP001207930"/>
    </source>
</evidence>